<keyword evidence="3" id="KW-1185">Reference proteome</keyword>
<organism evidence="2 3">
    <name type="scientific">Pedococcus ginsenosidimutans</name>
    <dbReference type="NCBI Taxonomy" id="490570"/>
    <lineage>
        <taxon>Bacteria</taxon>
        <taxon>Bacillati</taxon>
        <taxon>Actinomycetota</taxon>
        <taxon>Actinomycetes</taxon>
        <taxon>Micrococcales</taxon>
        <taxon>Intrasporangiaceae</taxon>
        <taxon>Pedococcus</taxon>
    </lineage>
</organism>
<evidence type="ECO:0000313" key="2">
    <source>
        <dbReference type="EMBL" id="GAA4732960.1"/>
    </source>
</evidence>
<protein>
    <submittedName>
        <fullName evidence="2">Uncharacterized protein</fullName>
    </submittedName>
</protein>
<name>A0ABP8YLZ4_9MICO</name>
<feature type="transmembrane region" description="Helical" evidence="1">
    <location>
        <begin position="36"/>
        <end position="58"/>
    </location>
</feature>
<reference evidence="3" key="1">
    <citation type="journal article" date="2019" name="Int. J. Syst. Evol. Microbiol.">
        <title>The Global Catalogue of Microorganisms (GCM) 10K type strain sequencing project: providing services to taxonomists for standard genome sequencing and annotation.</title>
        <authorList>
            <consortium name="The Broad Institute Genomics Platform"/>
            <consortium name="The Broad Institute Genome Sequencing Center for Infectious Disease"/>
            <person name="Wu L."/>
            <person name="Ma J."/>
        </authorList>
    </citation>
    <scope>NUCLEOTIDE SEQUENCE [LARGE SCALE GENOMIC DNA]</scope>
    <source>
        <strain evidence="3">JCM 18961</strain>
    </source>
</reference>
<keyword evidence="1" id="KW-0812">Transmembrane</keyword>
<proteinExistence type="predicted"/>
<dbReference type="RefSeq" id="WP_345505189.1">
    <property type="nucleotide sequence ID" value="NZ_BAABLO010000013.1"/>
</dbReference>
<keyword evidence="1" id="KW-0472">Membrane</keyword>
<evidence type="ECO:0000256" key="1">
    <source>
        <dbReference type="SAM" id="Phobius"/>
    </source>
</evidence>
<accession>A0ABP8YLZ4</accession>
<comment type="caution">
    <text evidence="2">The sequence shown here is derived from an EMBL/GenBank/DDBJ whole genome shotgun (WGS) entry which is preliminary data.</text>
</comment>
<dbReference type="Proteomes" id="UP001500556">
    <property type="component" value="Unassembled WGS sequence"/>
</dbReference>
<keyword evidence="1" id="KW-1133">Transmembrane helix</keyword>
<evidence type="ECO:0000313" key="3">
    <source>
        <dbReference type="Proteomes" id="UP001500556"/>
    </source>
</evidence>
<sequence length="121" mass="13073">MREKVTALVTLVVLAFYAATIGWRGVELVADGRPVAVLLGLAVILVPLVALAAMLPLVRVARDGARMMAQANASGAHGDWARELERAEECRVARDRKGEQAHYRAAVRAWRASRASQAEQG</sequence>
<gene>
    <name evidence="2" type="ORF">GCM10025782_35380</name>
</gene>
<dbReference type="EMBL" id="BAABLO010000013">
    <property type="protein sequence ID" value="GAA4732960.1"/>
    <property type="molecule type" value="Genomic_DNA"/>
</dbReference>